<keyword evidence="1" id="KW-0732">Signal</keyword>
<dbReference type="PROSITE" id="PS51257">
    <property type="entry name" value="PROKAR_LIPOPROTEIN"/>
    <property type="match status" value="1"/>
</dbReference>
<evidence type="ECO:0000256" key="1">
    <source>
        <dbReference type="SAM" id="SignalP"/>
    </source>
</evidence>
<sequence>MKKLLLLSLTAFVFASCTSTRNTIKNIDDNAKMPALSKEKTFVITEVGTDKKYGYDQDYPVNLGFMHYTMAEKNVQRYFDALTGPKGQKLTYTKVDTCCPFPSKKTDVGAGMLDIYEVTWEGLAEPVRIYVNVYEKGAIVAPVGFGIK</sequence>
<dbReference type="EMBL" id="CP029186">
    <property type="protein sequence ID" value="AWH86459.1"/>
    <property type="molecule type" value="Genomic_DNA"/>
</dbReference>
<name>A0A2S1R1K2_9FLAO</name>
<reference evidence="2 3" key="1">
    <citation type="submission" date="2018-04" db="EMBL/GenBank/DDBJ databases">
        <title>Genome sequencing of Flavobacterium sp. HYN0059.</title>
        <authorList>
            <person name="Yi H."/>
            <person name="Baek C."/>
        </authorList>
    </citation>
    <scope>NUCLEOTIDE SEQUENCE [LARGE SCALE GENOMIC DNA]</scope>
    <source>
        <strain evidence="2 3">HYN0059</strain>
    </source>
</reference>
<dbReference type="KEGG" id="falb:HYN59_15680"/>
<keyword evidence="3" id="KW-1185">Reference proteome</keyword>
<evidence type="ECO:0000313" key="2">
    <source>
        <dbReference type="EMBL" id="AWH86459.1"/>
    </source>
</evidence>
<dbReference type="AlphaFoldDB" id="A0A2S1R1K2"/>
<protein>
    <submittedName>
        <fullName evidence="2">2-dehydro-3-deoxyphosphooctonate aldolase</fullName>
    </submittedName>
</protein>
<organism evidence="2 3">
    <name type="scientific">Flavobacterium album</name>
    <dbReference type="NCBI Taxonomy" id="2175091"/>
    <lineage>
        <taxon>Bacteria</taxon>
        <taxon>Pseudomonadati</taxon>
        <taxon>Bacteroidota</taxon>
        <taxon>Flavobacteriia</taxon>
        <taxon>Flavobacteriales</taxon>
        <taxon>Flavobacteriaceae</taxon>
        <taxon>Flavobacterium</taxon>
    </lineage>
</organism>
<dbReference type="OrthoDB" id="5522619at2"/>
<feature type="chain" id="PRO_5015621967" evidence="1">
    <location>
        <begin position="16"/>
        <end position="148"/>
    </location>
</feature>
<feature type="signal peptide" evidence="1">
    <location>
        <begin position="1"/>
        <end position="15"/>
    </location>
</feature>
<dbReference type="RefSeq" id="WP_108779182.1">
    <property type="nucleotide sequence ID" value="NZ_CP029186.1"/>
</dbReference>
<gene>
    <name evidence="2" type="ORF">HYN59_15680</name>
</gene>
<dbReference type="Proteomes" id="UP000244929">
    <property type="component" value="Chromosome"/>
</dbReference>
<proteinExistence type="predicted"/>
<accession>A0A2S1R1K2</accession>
<evidence type="ECO:0000313" key="3">
    <source>
        <dbReference type="Proteomes" id="UP000244929"/>
    </source>
</evidence>